<dbReference type="AlphaFoldDB" id="A0A6P5AAA3"/>
<dbReference type="GO" id="GO:0009888">
    <property type="term" value="P:tissue development"/>
    <property type="evidence" value="ECO:0007669"/>
    <property type="project" value="TreeGrafter"/>
</dbReference>
<sequence>MEIKTTSKPRPLWMLYRNCRTISFFVVFVVSVLNCRGSSAQCLKGCYPEFVDLLPSLDTAEQFPSRSLNASSTCGDPPSEYDTSNFIQRATEICNASDPLFAHPVQFVQDSFTETVEILGQDYSNVKPNLTTWWQSENGKTNVTLTLSLQDEFLFQSMQVSFKSKKPLGMIVEARNTRNASTVEELWSPLQYFAKDCSLSFPGVPTKVDDQDLTIPFCQVLEESAADEQEQQLVLYNPSVQSGDFFSDEAVYRHYMLTDVRVVLVSPGDTAEGSDFFAVSDWEVKGQCSCFGHAAECTGENENVCQCAHNTQGVNCEECLPLYNNRPWRMGTPDQDNICEDCGCQGHASSCYYDAEKGYGVCENCTDNTEGDKCDQCRPFHYLSIEDTPERNTMGGVCRGRNCPLFLHW</sequence>
<feature type="domain" description="Laminin N-terminal" evidence="6">
    <location>
        <begin position="42"/>
        <end position="287"/>
    </location>
</feature>
<dbReference type="GO" id="GO:0007411">
    <property type="term" value="P:axon guidance"/>
    <property type="evidence" value="ECO:0007669"/>
    <property type="project" value="TreeGrafter"/>
</dbReference>
<keyword evidence="4" id="KW-0325">Glycoprotein</keyword>
<evidence type="ECO:0000313" key="8">
    <source>
        <dbReference type="RefSeq" id="XP_019643139.1"/>
    </source>
</evidence>
<evidence type="ECO:0000256" key="5">
    <source>
        <dbReference type="ARBA" id="ARBA00023292"/>
    </source>
</evidence>
<dbReference type="Proteomes" id="UP000515135">
    <property type="component" value="Unplaced"/>
</dbReference>
<dbReference type="GO" id="GO:0005201">
    <property type="term" value="F:extracellular matrix structural constituent"/>
    <property type="evidence" value="ECO:0007669"/>
    <property type="project" value="TreeGrafter"/>
</dbReference>
<dbReference type="InterPro" id="IPR056863">
    <property type="entry name" value="LMN_ATRN_NET-like_EGF"/>
</dbReference>
<dbReference type="SUPFAM" id="SSF57196">
    <property type="entry name" value="EGF/Laminin"/>
    <property type="match status" value="2"/>
</dbReference>
<keyword evidence="1" id="KW-0732">Signal</keyword>
<evidence type="ECO:0000256" key="2">
    <source>
        <dbReference type="ARBA" id="ARBA00022737"/>
    </source>
</evidence>
<organism evidence="7 8">
    <name type="scientific">Branchiostoma belcheri</name>
    <name type="common">Amphioxus</name>
    <dbReference type="NCBI Taxonomy" id="7741"/>
    <lineage>
        <taxon>Eukaryota</taxon>
        <taxon>Metazoa</taxon>
        <taxon>Chordata</taxon>
        <taxon>Cephalochordata</taxon>
        <taxon>Leptocardii</taxon>
        <taxon>Amphioxiformes</taxon>
        <taxon>Branchiostomatidae</taxon>
        <taxon>Branchiostoma</taxon>
    </lineage>
</organism>
<dbReference type="GO" id="GO:0005604">
    <property type="term" value="C:basement membrane"/>
    <property type="evidence" value="ECO:0007669"/>
    <property type="project" value="TreeGrafter"/>
</dbReference>
<evidence type="ECO:0000256" key="4">
    <source>
        <dbReference type="ARBA" id="ARBA00023180"/>
    </source>
</evidence>
<dbReference type="SMART" id="SM00136">
    <property type="entry name" value="LamNT"/>
    <property type="match status" value="1"/>
</dbReference>
<evidence type="ECO:0000259" key="6">
    <source>
        <dbReference type="PROSITE" id="PS51117"/>
    </source>
</evidence>
<gene>
    <name evidence="8" type="primary">LOC109484325</name>
</gene>
<proteinExistence type="predicted"/>
<dbReference type="Pfam" id="PF00055">
    <property type="entry name" value="Laminin_N"/>
    <property type="match status" value="1"/>
</dbReference>
<reference evidence="8" key="1">
    <citation type="submission" date="2025-08" db="UniProtKB">
        <authorList>
            <consortium name="RefSeq"/>
        </authorList>
    </citation>
    <scope>IDENTIFICATION</scope>
    <source>
        <tissue evidence="8">Gonad</tissue>
    </source>
</reference>
<evidence type="ECO:0000256" key="3">
    <source>
        <dbReference type="ARBA" id="ARBA00023157"/>
    </source>
</evidence>
<dbReference type="GO" id="GO:0009887">
    <property type="term" value="P:animal organ morphogenesis"/>
    <property type="evidence" value="ECO:0007669"/>
    <property type="project" value="TreeGrafter"/>
</dbReference>
<dbReference type="PANTHER" id="PTHR10574:SF436">
    <property type="entry name" value="LAMININ SUBUNIT ALPHA-2"/>
    <property type="match status" value="1"/>
</dbReference>
<dbReference type="PROSITE" id="PS01248">
    <property type="entry name" value="EGF_LAM_1"/>
    <property type="match status" value="1"/>
</dbReference>
<dbReference type="KEGG" id="bbel:109484325"/>
<dbReference type="Pfam" id="PF24973">
    <property type="entry name" value="EGF_LMN_ATRN"/>
    <property type="match status" value="1"/>
</dbReference>
<keyword evidence="2" id="KW-0677">Repeat</keyword>
<keyword evidence="5" id="KW-0424">Laminin EGF-like domain</keyword>
<keyword evidence="7" id="KW-1185">Reference proteome</keyword>
<dbReference type="GeneID" id="109484325"/>
<accession>A0A6P5AAA3</accession>
<dbReference type="RefSeq" id="XP_019643139.1">
    <property type="nucleotide sequence ID" value="XM_019787580.1"/>
</dbReference>
<dbReference type="CDD" id="cd00055">
    <property type="entry name" value="EGF_Lam"/>
    <property type="match status" value="2"/>
</dbReference>
<evidence type="ECO:0000256" key="1">
    <source>
        <dbReference type="ARBA" id="ARBA00022729"/>
    </source>
</evidence>
<dbReference type="PANTHER" id="PTHR10574">
    <property type="entry name" value="NETRIN/LAMININ-RELATED"/>
    <property type="match status" value="1"/>
</dbReference>
<keyword evidence="3" id="KW-1015">Disulfide bond</keyword>
<dbReference type="Gene3D" id="2.10.25.10">
    <property type="entry name" value="Laminin"/>
    <property type="match status" value="1"/>
</dbReference>
<protein>
    <submittedName>
        <fullName evidence="8">Laminin subunit beta-1-like</fullName>
    </submittedName>
</protein>
<dbReference type="InterPro" id="IPR050440">
    <property type="entry name" value="Laminin/Netrin_ECM"/>
</dbReference>
<dbReference type="OrthoDB" id="5985440at2759"/>
<dbReference type="Gene3D" id="2.60.120.260">
    <property type="entry name" value="Galactose-binding domain-like"/>
    <property type="match status" value="1"/>
</dbReference>
<dbReference type="SMART" id="SM00180">
    <property type="entry name" value="EGF_Lam"/>
    <property type="match status" value="2"/>
</dbReference>
<dbReference type="PROSITE" id="PS51117">
    <property type="entry name" value="LAMININ_NTER"/>
    <property type="match status" value="1"/>
</dbReference>
<dbReference type="Pfam" id="PF00053">
    <property type="entry name" value="EGF_laminin"/>
    <property type="match status" value="1"/>
</dbReference>
<evidence type="ECO:0000313" key="7">
    <source>
        <dbReference type="Proteomes" id="UP000515135"/>
    </source>
</evidence>
<dbReference type="InterPro" id="IPR002049">
    <property type="entry name" value="LE_dom"/>
</dbReference>
<name>A0A6P5AAA3_BRABE</name>
<dbReference type="InterPro" id="IPR008211">
    <property type="entry name" value="Laminin_N"/>
</dbReference>